<gene>
    <name evidence="1" type="ORF">GmarT_10070</name>
</gene>
<protein>
    <submittedName>
        <fullName evidence="1">Uncharacterized protein</fullName>
    </submittedName>
</protein>
<name>A0ABX5YHV2_9PLAN</name>
<accession>A0ABX5YHV2</accession>
<sequence length="37" mass="4385">MVLSFLLCYFKHDYYLKDIIQLIGNKIKWPKAIPGSQ</sequence>
<proteinExistence type="predicted"/>
<evidence type="ECO:0000313" key="1">
    <source>
        <dbReference type="EMBL" id="QEG15169.1"/>
    </source>
</evidence>
<dbReference type="Proteomes" id="UP000322887">
    <property type="component" value="Chromosome"/>
</dbReference>
<organism evidence="1 2">
    <name type="scientific">Gimesia maris</name>
    <dbReference type="NCBI Taxonomy" id="122"/>
    <lineage>
        <taxon>Bacteria</taxon>
        <taxon>Pseudomonadati</taxon>
        <taxon>Planctomycetota</taxon>
        <taxon>Planctomycetia</taxon>
        <taxon>Planctomycetales</taxon>
        <taxon>Planctomycetaceae</taxon>
        <taxon>Gimesia</taxon>
    </lineage>
</organism>
<keyword evidence="2" id="KW-1185">Reference proteome</keyword>
<dbReference type="EMBL" id="CP042910">
    <property type="protein sequence ID" value="QEG15169.1"/>
    <property type="molecule type" value="Genomic_DNA"/>
</dbReference>
<reference evidence="1 2" key="1">
    <citation type="submission" date="2019-08" db="EMBL/GenBank/DDBJ databases">
        <title>Deep-cultivation of Planctomycetes and their phenomic and genomic characterization uncovers novel biology.</title>
        <authorList>
            <person name="Wiegand S."/>
            <person name="Jogler M."/>
            <person name="Boedeker C."/>
            <person name="Pinto D."/>
            <person name="Vollmers J."/>
            <person name="Rivas-Marin E."/>
            <person name="Kohn T."/>
            <person name="Peeters S.H."/>
            <person name="Heuer A."/>
            <person name="Rast P."/>
            <person name="Oberbeckmann S."/>
            <person name="Bunk B."/>
            <person name="Jeske O."/>
            <person name="Meyerdierks A."/>
            <person name="Storesund J.E."/>
            <person name="Kallscheuer N."/>
            <person name="Luecker S."/>
            <person name="Lage O.M."/>
            <person name="Pohl T."/>
            <person name="Merkel B.J."/>
            <person name="Hornburger P."/>
            <person name="Mueller R.-W."/>
            <person name="Bruemmer F."/>
            <person name="Labrenz M."/>
            <person name="Spormann A.M."/>
            <person name="Op den Camp H."/>
            <person name="Overmann J."/>
            <person name="Amann R."/>
            <person name="Jetten M.S.M."/>
            <person name="Mascher T."/>
            <person name="Medema M.H."/>
            <person name="Devos D.P."/>
            <person name="Kaster A.-K."/>
            <person name="Ovreas L."/>
            <person name="Rohde M."/>
            <person name="Galperin M.Y."/>
            <person name="Jogler C."/>
        </authorList>
    </citation>
    <scope>NUCLEOTIDE SEQUENCE [LARGE SCALE GENOMIC DNA]</scope>
    <source>
        <strain evidence="1 2">DSM 8797</strain>
    </source>
</reference>
<evidence type="ECO:0000313" key="2">
    <source>
        <dbReference type="Proteomes" id="UP000322887"/>
    </source>
</evidence>